<reference evidence="8 9" key="1">
    <citation type="submission" date="2016-11" db="EMBL/GenBank/DDBJ databases">
        <authorList>
            <person name="Jaros S."/>
            <person name="Januszkiewicz K."/>
            <person name="Wedrychowicz H."/>
        </authorList>
    </citation>
    <scope>NUCLEOTIDE SEQUENCE [LARGE SCALE GENOMIC DNA]</scope>
    <source>
        <strain evidence="8 9">Con a/3</strain>
    </source>
</reference>
<dbReference type="InterPro" id="IPR018076">
    <property type="entry name" value="T2SS_GspF_dom"/>
</dbReference>
<feature type="domain" description="Type II secretion system protein GspF" evidence="7">
    <location>
        <begin position="170"/>
        <end position="295"/>
    </location>
</feature>
<evidence type="ECO:0000256" key="1">
    <source>
        <dbReference type="ARBA" id="ARBA00004651"/>
    </source>
</evidence>
<feature type="transmembrane region" description="Helical" evidence="6">
    <location>
        <begin position="105"/>
        <end position="124"/>
    </location>
</feature>
<keyword evidence="3 6" id="KW-0812">Transmembrane</keyword>
<comment type="caution">
    <text evidence="8">The sequence shown here is derived from an EMBL/GenBank/DDBJ whole genome shotgun (WGS) entry which is preliminary data.</text>
</comment>
<comment type="subcellular location">
    <subcellularLocation>
        <location evidence="1">Cell membrane</location>
        <topology evidence="1">Multi-pass membrane protein</topology>
    </subcellularLocation>
</comment>
<accession>A0A1V3GD96</accession>
<feature type="transmembrane region" description="Helical" evidence="6">
    <location>
        <begin position="130"/>
        <end position="151"/>
    </location>
</feature>
<dbReference type="AlphaFoldDB" id="A0A1V3GD96"/>
<keyword evidence="5 6" id="KW-0472">Membrane</keyword>
<keyword evidence="4 6" id="KW-1133">Transmembrane helix</keyword>
<dbReference type="Pfam" id="PF00482">
    <property type="entry name" value="T2SSF"/>
    <property type="match status" value="1"/>
</dbReference>
<dbReference type="EMBL" id="MQMF01000001">
    <property type="protein sequence ID" value="OOE14814.1"/>
    <property type="molecule type" value="Genomic_DNA"/>
</dbReference>
<evidence type="ECO:0000256" key="4">
    <source>
        <dbReference type="ARBA" id="ARBA00022989"/>
    </source>
</evidence>
<evidence type="ECO:0000259" key="7">
    <source>
        <dbReference type="Pfam" id="PF00482"/>
    </source>
</evidence>
<evidence type="ECO:0000256" key="6">
    <source>
        <dbReference type="SAM" id="Phobius"/>
    </source>
</evidence>
<protein>
    <submittedName>
        <fullName evidence="8">Pilus assembly protein TadC</fullName>
    </submittedName>
</protein>
<dbReference type="GO" id="GO:0005886">
    <property type="term" value="C:plasma membrane"/>
    <property type="evidence" value="ECO:0007669"/>
    <property type="project" value="UniProtKB-SubCell"/>
</dbReference>
<dbReference type="Proteomes" id="UP000188597">
    <property type="component" value="Unassembled WGS sequence"/>
</dbReference>
<proteinExistence type="predicted"/>
<dbReference type="RefSeq" id="WP_077360789.1">
    <property type="nucleotide sequence ID" value="NZ_MQMF01000001.1"/>
</dbReference>
<sequence length="312" mass="35428">MMYFTFFVTITLTAYAVYVWTSEKRQFVERRLSTALGKNGQKSNLETAAALEGTVSFADRFIMPLWKDFKRSFKRKMPGENEAKIEKLLNQAGHPFGMTPVDYRMLQIALFVFFPIGSVLYSQLLNVSFGAGLLFFLIGFGIAAFLPGFYLKQKIKTRNYLALRELPDVLDLLTVSLEAGLGFDGALSKLVSKKDGVLTGEFHRCLEEMRLGKTRRESLGKIRERLSVDEVNYFISAILQAEKLGIGMVQVLRVQSAEVRDRRKQRAEEAAMKAPVKMLFPLVLFIFPSLFIVLLGPAIIDFVQTFTEMNRK</sequence>
<evidence type="ECO:0000313" key="9">
    <source>
        <dbReference type="Proteomes" id="UP000188597"/>
    </source>
</evidence>
<feature type="transmembrane region" description="Helical" evidence="6">
    <location>
        <begin position="279"/>
        <end position="300"/>
    </location>
</feature>
<name>A0A1V3GD96_9BACL</name>
<evidence type="ECO:0000313" key="8">
    <source>
        <dbReference type="EMBL" id="OOE14814.1"/>
    </source>
</evidence>
<evidence type="ECO:0000256" key="2">
    <source>
        <dbReference type="ARBA" id="ARBA00022475"/>
    </source>
</evidence>
<gene>
    <name evidence="8" type="ORF">UN64_06405</name>
</gene>
<evidence type="ECO:0000256" key="5">
    <source>
        <dbReference type="ARBA" id="ARBA00023136"/>
    </source>
</evidence>
<evidence type="ECO:0000256" key="3">
    <source>
        <dbReference type="ARBA" id="ARBA00022692"/>
    </source>
</evidence>
<dbReference type="OrthoDB" id="9810662at2"/>
<dbReference type="PANTHER" id="PTHR35007">
    <property type="entry name" value="INTEGRAL MEMBRANE PROTEIN-RELATED"/>
    <property type="match status" value="1"/>
</dbReference>
<organism evidence="8 9">
    <name type="scientific">Fictibacillus arsenicus</name>
    <dbReference type="NCBI Taxonomy" id="255247"/>
    <lineage>
        <taxon>Bacteria</taxon>
        <taxon>Bacillati</taxon>
        <taxon>Bacillota</taxon>
        <taxon>Bacilli</taxon>
        <taxon>Bacillales</taxon>
        <taxon>Fictibacillaceae</taxon>
        <taxon>Fictibacillus</taxon>
    </lineage>
</organism>
<keyword evidence="2" id="KW-1003">Cell membrane</keyword>
<dbReference type="PANTHER" id="PTHR35007:SF2">
    <property type="entry name" value="PILUS ASSEMBLE PROTEIN"/>
    <property type="match status" value="1"/>
</dbReference>